<dbReference type="Proteomes" id="UP001152320">
    <property type="component" value="Chromosome 1"/>
</dbReference>
<sequence>MEKVGIRWLEPDTHIGKTSFVQLKNVSWNISKDMPAGTVVKARWKSTNKAYRAVLMDNIFAECKEKGRLIHSTRDNSSTRSENGPASNMETAMVQQMVGFDSEQKDAKWKVRQLEEKLDRLEEKVCKISTQVEEMKQSLKSELDRMRVVLIGGQWGIVQQLQRIEMGVNKSHSEAQETQRLIHAQTERTKSDMVQEDMSNASSLVENGKRMQPMIGLIENGYVMAQHKERKIPLAPCDRYRKMLENSKTATSFLRKLMKCTFTDEELAESNYSGGTVMSINGMVVKKSLDHGRLLALFAQVELEFPSSTKGDNFAKIRETVNEECRRLASKFRDKPSKK</sequence>
<gene>
    <name evidence="2" type="ORF">HOLleu_02731</name>
</gene>
<comment type="caution">
    <text evidence="2">The sequence shown here is derived from an EMBL/GenBank/DDBJ whole genome shotgun (WGS) entry which is preliminary data.</text>
</comment>
<evidence type="ECO:0000313" key="3">
    <source>
        <dbReference type="Proteomes" id="UP001152320"/>
    </source>
</evidence>
<evidence type="ECO:0000313" key="2">
    <source>
        <dbReference type="EMBL" id="KAJ8049817.1"/>
    </source>
</evidence>
<dbReference type="EMBL" id="JAIZAY010000001">
    <property type="protein sequence ID" value="KAJ8049817.1"/>
    <property type="molecule type" value="Genomic_DNA"/>
</dbReference>
<dbReference type="Gene3D" id="1.10.10.2590">
    <property type="entry name" value="BEN domain"/>
    <property type="match status" value="1"/>
</dbReference>
<reference evidence="2" key="1">
    <citation type="submission" date="2021-10" db="EMBL/GenBank/DDBJ databases">
        <title>Tropical sea cucumber genome reveals ecological adaptation and Cuvierian tubules defense mechanism.</title>
        <authorList>
            <person name="Chen T."/>
        </authorList>
    </citation>
    <scope>NUCLEOTIDE SEQUENCE</scope>
    <source>
        <strain evidence="2">Nanhai2018</strain>
        <tissue evidence="2">Muscle</tissue>
    </source>
</reference>
<proteinExistence type="predicted"/>
<evidence type="ECO:0000256" key="1">
    <source>
        <dbReference type="SAM" id="Coils"/>
    </source>
</evidence>
<name>A0A9Q1CQ07_HOLLE</name>
<accession>A0A9Q1CQ07</accession>
<feature type="coiled-coil region" evidence="1">
    <location>
        <begin position="104"/>
        <end position="131"/>
    </location>
</feature>
<dbReference type="OrthoDB" id="10494297at2759"/>
<dbReference type="AlphaFoldDB" id="A0A9Q1CQ07"/>
<keyword evidence="3" id="KW-1185">Reference proteome</keyword>
<keyword evidence="1" id="KW-0175">Coiled coil</keyword>
<protein>
    <recommendedName>
        <fullName evidence="4">BEN domain-containing protein</fullName>
    </recommendedName>
</protein>
<organism evidence="2 3">
    <name type="scientific">Holothuria leucospilota</name>
    <name type="common">Black long sea cucumber</name>
    <name type="synonym">Mertensiothuria leucospilota</name>
    <dbReference type="NCBI Taxonomy" id="206669"/>
    <lineage>
        <taxon>Eukaryota</taxon>
        <taxon>Metazoa</taxon>
        <taxon>Echinodermata</taxon>
        <taxon>Eleutherozoa</taxon>
        <taxon>Echinozoa</taxon>
        <taxon>Holothuroidea</taxon>
        <taxon>Aspidochirotacea</taxon>
        <taxon>Aspidochirotida</taxon>
        <taxon>Holothuriidae</taxon>
        <taxon>Holothuria</taxon>
    </lineage>
</organism>
<evidence type="ECO:0008006" key="4">
    <source>
        <dbReference type="Google" id="ProtNLM"/>
    </source>
</evidence>